<proteinExistence type="predicted"/>
<dbReference type="PANTHER" id="PTHR31649:SF1">
    <property type="entry name" value="FARNESOIC ACID O-METHYL TRANSFERASE DOMAIN-CONTAINING PROTEIN"/>
    <property type="match status" value="1"/>
</dbReference>
<dbReference type="SMART" id="SM00696">
    <property type="entry name" value="DM9"/>
    <property type="match status" value="2"/>
</dbReference>
<reference evidence="1" key="1">
    <citation type="submission" date="2021-12" db="EMBL/GenBank/DDBJ databases">
        <authorList>
            <person name="Martin H S."/>
        </authorList>
    </citation>
    <scope>NUCLEOTIDE SEQUENCE</scope>
</reference>
<dbReference type="AlphaFoldDB" id="A0A8J9YAN6"/>
<gene>
    <name evidence="1" type="ORF">BINO364_LOCUS9516</name>
</gene>
<keyword evidence="2" id="KW-1185">Reference proteome</keyword>
<organism evidence="1 2">
    <name type="scientific">Brenthis ino</name>
    <name type="common">lesser marbled fritillary</name>
    <dbReference type="NCBI Taxonomy" id="405034"/>
    <lineage>
        <taxon>Eukaryota</taxon>
        <taxon>Metazoa</taxon>
        <taxon>Ecdysozoa</taxon>
        <taxon>Arthropoda</taxon>
        <taxon>Hexapoda</taxon>
        <taxon>Insecta</taxon>
        <taxon>Pterygota</taxon>
        <taxon>Neoptera</taxon>
        <taxon>Endopterygota</taxon>
        <taxon>Lepidoptera</taxon>
        <taxon>Glossata</taxon>
        <taxon>Ditrysia</taxon>
        <taxon>Papilionoidea</taxon>
        <taxon>Nymphalidae</taxon>
        <taxon>Heliconiinae</taxon>
        <taxon>Argynnini</taxon>
        <taxon>Brenthis</taxon>
    </lineage>
</organism>
<dbReference type="InterPro" id="IPR006616">
    <property type="entry name" value="DM9_repeat"/>
</dbReference>
<sequence>MAYNPPPNGPPPYYGYPPPPSVAPGSFAYIPAPALVPPQGPPQTFVTNFIYPPQPTPTPVQVVENAEPPVMGELIDWVPSTPATAQSLYGRALEAGREGWDSSPLWIIRAYHKGDLVPGKLAIKHRAAFIPFSRRELPVHNFEVLCAPSNMVQWISANNGEVPPSAIIAGNTHTAEPLYIGRVYHKGSITPGKVHPSHGCCYVSYGGTEVQYKQYEVLARRDNW</sequence>
<name>A0A8J9YAN6_9NEOP</name>
<protein>
    <submittedName>
        <fullName evidence="1">Uncharacterized protein</fullName>
    </submittedName>
</protein>
<evidence type="ECO:0000313" key="2">
    <source>
        <dbReference type="Proteomes" id="UP000838878"/>
    </source>
</evidence>
<dbReference type="EMBL" id="OV170224">
    <property type="protein sequence ID" value="CAH0723719.1"/>
    <property type="molecule type" value="Genomic_DNA"/>
</dbReference>
<feature type="non-terminal residue" evidence="1">
    <location>
        <position position="224"/>
    </location>
</feature>
<dbReference type="Pfam" id="PF11901">
    <property type="entry name" value="DM9"/>
    <property type="match status" value="1"/>
</dbReference>
<accession>A0A8J9YAN6</accession>
<dbReference type="OrthoDB" id="2142040at2759"/>
<dbReference type="PANTHER" id="PTHR31649">
    <property type="entry name" value="AGAP009604-PA"/>
    <property type="match status" value="1"/>
</dbReference>
<dbReference type="Proteomes" id="UP000838878">
    <property type="component" value="Chromosome 4"/>
</dbReference>
<evidence type="ECO:0000313" key="1">
    <source>
        <dbReference type="EMBL" id="CAH0723719.1"/>
    </source>
</evidence>